<dbReference type="STRING" id="139825.A0A401GWI3"/>
<dbReference type="AlphaFoldDB" id="A0A401GWI3"/>
<proteinExistence type="predicted"/>
<organism evidence="1 2">
    <name type="scientific">Sparassis crispa</name>
    <dbReference type="NCBI Taxonomy" id="139825"/>
    <lineage>
        <taxon>Eukaryota</taxon>
        <taxon>Fungi</taxon>
        <taxon>Dikarya</taxon>
        <taxon>Basidiomycota</taxon>
        <taxon>Agaricomycotina</taxon>
        <taxon>Agaricomycetes</taxon>
        <taxon>Polyporales</taxon>
        <taxon>Sparassidaceae</taxon>
        <taxon>Sparassis</taxon>
    </lineage>
</organism>
<dbReference type="EMBL" id="BFAD01000009">
    <property type="protein sequence ID" value="GBE86560.1"/>
    <property type="molecule type" value="Genomic_DNA"/>
</dbReference>
<dbReference type="RefSeq" id="XP_027617473.1">
    <property type="nucleotide sequence ID" value="XM_027761672.1"/>
</dbReference>
<gene>
    <name evidence="1" type="ORF">SCP_0904390</name>
</gene>
<name>A0A401GWI3_9APHY</name>
<dbReference type="Proteomes" id="UP000287166">
    <property type="component" value="Unassembled WGS sequence"/>
</dbReference>
<keyword evidence="2" id="KW-1185">Reference proteome</keyword>
<evidence type="ECO:0000313" key="2">
    <source>
        <dbReference type="Proteomes" id="UP000287166"/>
    </source>
</evidence>
<dbReference type="SUPFAM" id="SSF53448">
    <property type="entry name" value="Nucleotide-diphospho-sugar transferases"/>
    <property type="match status" value="1"/>
</dbReference>
<dbReference type="Gene3D" id="3.90.550.10">
    <property type="entry name" value="Spore Coat Polysaccharide Biosynthesis Protein SpsA, Chain A"/>
    <property type="match status" value="1"/>
</dbReference>
<dbReference type="GeneID" id="38783477"/>
<dbReference type="InterPro" id="IPR029044">
    <property type="entry name" value="Nucleotide-diphossugar_trans"/>
</dbReference>
<dbReference type="InParanoid" id="A0A401GWI3"/>
<protein>
    <submittedName>
        <fullName evidence="1">Uncharacterized protein</fullName>
    </submittedName>
</protein>
<evidence type="ECO:0000313" key="1">
    <source>
        <dbReference type="EMBL" id="GBE86560.1"/>
    </source>
</evidence>
<dbReference type="OrthoDB" id="2020070at2759"/>
<accession>A0A401GWI3</accession>
<comment type="caution">
    <text evidence="1">The sequence shown here is derived from an EMBL/GenBank/DDBJ whole genome shotgun (WGS) entry which is preliminary data.</text>
</comment>
<reference evidence="1 2" key="1">
    <citation type="journal article" date="2018" name="Sci. Rep.">
        <title>Genome sequence of the cauliflower mushroom Sparassis crispa (Hanabiratake) and its association with beneficial usage.</title>
        <authorList>
            <person name="Kiyama R."/>
            <person name="Furutani Y."/>
            <person name="Kawaguchi K."/>
            <person name="Nakanishi T."/>
        </authorList>
    </citation>
    <scope>NUCLEOTIDE SEQUENCE [LARGE SCALE GENOMIC DNA]</scope>
</reference>
<sequence length="780" mass="87577">MAAISNNQSTLPVSPYSSSSCTAIFPVTISSVSALAANLRTLLVCDLQLSEIVLVSPRSLHGEIRKILRTVFSTEESRDVHTELSLLSWLPDTDEDMVILRAARQATADFVLLLDSSGLKSVENGTHELLLSFKSTSIDLPIGPHGFASVSSNLTCLSASDQPESAVFLVPPLIMPSSLVPDIDLTPDPTYGVWYSLGEQVARARSDMSGGLVIGSRAAGSEWCPFDQMQDLHRAPVDPSPFDPFDMLGLDTIQLSPNLSVHQSSGISANMADSSSSFLLLFPSLRDLRMFSPAACRLLRHGYRLHALLYAEAATRTKDFVDAGDHQVFSDADCRLKYESYRWPESGFKAESDISDWLQTLGPAVDVIIASSDRSQPSFYIDLLLEYRRNHDRPSMVHIPQGDLPYCDWMGTLSLQEWMDWHMPQVDISVVTNDRPWSLNRLLSSLSSARYFGDSLDLRINLDQTADPETLDLVDEFEWEHGRVSIHHRVIHGGLLPAVVESWYPHSNHSYGLILEDDVEVSPLFYAWIKMSILRYRYGAPQNVSPQLFGISLYQQKHLELRPEGRHAFNARSAFAAANLPDPITPYLSQIPCSWGAVYFPEQWREFHAYLAFRLSEYAWDVDEAVVPAVRSNNWSRSWKKYFIELVYLRGYVMLYPNYEDYISLSTNHLEAGSHVKDVPSETYLRKKRLFLLPLMALPDVIDWLSPLVTGLLDLPGGTLPRWQEMPVLDLLGLPTAEESLVQRGRLRRDELTGCVDSPITMHDAADLLCLQNTVFQPTP</sequence>
<dbReference type="PANTHER" id="PTHR33604:SF3">
    <property type="entry name" value="OSJNBA0004B13.7 PROTEIN"/>
    <property type="match status" value="1"/>
</dbReference>
<dbReference type="PANTHER" id="PTHR33604">
    <property type="entry name" value="OSJNBA0004B13.7 PROTEIN"/>
    <property type="match status" value="1"/>
</dbReference>